<protein>
    <submittedName>
        <fullName evidence="2">Uncharacterized protein</fullName>
    </submittedName>
</protein>
<name>A0A7X5ZD68_9MYCO</name>
<feature type="transmembrane region" description="Helical" evidence="1">
    <location>
        <begin position="79"/>
        <end position="100"/>
    </location>
</feature>
<feature type="transmembrane region" description="Helical" evidence="1">
    <location>
        <begin position="32"/>
        <end position="59"/>
    </location>
</feature>
<keyword evidence="1" id="KW-0812">Transmembrane</keyword>
<keyword evidence="1" id="KW-1133">Transmembrane helix</keyword>
<feature type="transmembrane region" description="Helical" evidence="1">
    <location>
        <begin position="107"/>
        <end position="127"/>
    </location>
</feature>
<evidence type="ECO:0000256" key="1">
    <source>
        <dbReference type="SAM" id="Phobius"/>
    </source>
</evidence>
<dbReference type="Proteomes" id="UP000547444">
    <property type="component" value="Unassembled WGS sequence"/>
</dbReference>
<proteinExistence type="predicted"/>
<reference evidence="2 3" key="1">
    <citation type="submission" date="2020-03" db="EMBL/GenBank/DDBJ databases">
        <title>Sequencing the genomes of 1000 actinobacteria strains.</title>
        <authorList>
            <person name="Klenk H.-P."/>
        </authorList>
    </citation>
    <scope>NUCLEOTIDE SEQUENCE [LARGE SCALE GENOMIC DNA]</scope>
    <source>
        <strain evidence="2 3">DSM 44556</strain>
    </source>
</reference>
<gene>
    <name evidence="2" type="ORF">FHU31_002696</name>
</gene>
<dbReference type="RefSeq" id="WP_167158958.1">
    <property type="nucleotide sequence ID" value="NZ_JAANOW010000001.1"/>
</dbReference>
<dbReference type="AlphaFoldDB" id="A0A7X5ZD68"/>
<organism evidence="2 3">
    <name type="scientific">Mycolicibacterium fluoranthenivorans</name>
    <dbReference type="NCBI Taxonomy" id="258505"/>
    <lineage>
        <taxon>Bacteria</taxon>
        <taxon>Bacillati</taxon>
        <taxon>Actinomycetota</taxon>
        <taxon>Actinomycetes</taxon>
        <taxon>Mycobacteriales</taxon>
        <taxon>Mycobacteriaceae</taxon>
        <taxon>Mycolicibacterium</taxon>
    </lineage>
</organism>
<keyword evidence="1" id="KW-0472">Membrane</keyword>
<keyword evidence="3" id="KW-1185">Reference proteome</keyword>
<dbReference type="EMBL" id="JAANOW010000001">
    <property type="protein sequence ID" value="NIH95740.1"/>
    <property type="molecule type" value="Genomic_DNA"/>
</dbReference>
<accession>A0A7X5ZD68</accession>
<sequence>MSADSEPLGRDDIAAAIAAREHARQPSRGVRIADVTACLLLIAVQVGGALLAFMSFMAIPMSIDNCAYQTCGDEKWINYAMWIALASMAPAGLFSGIGLIQLGRNRIGFWLPLIGVLAQGTTLWAAWRIAALAGPISG</sequence>
<evidence type="ECO:0000313" key="2">
    <source>
        <dbReference type="EMBL" id="NIH95740.1"/>
    </source>
</evidence>
<evidence type="ECO:0000313" key="3">
    <source>
        <dbReference type="Proteomes" id="UP000547444"/>
    </source>
</evidence>
<comment type="caution">
    <text evidence="2">The sequence shown here is derived from an EMBL/GenBank/DDBJ whole genome shotgun (WGS) entry which is preliminary data.</text>
</comment>